<dbReference type="AlphaFoldDB" id="A0A447MUF0"/>
<gene>
    <name evidence="3" type="primary">yjhC_1</name>
    <name evidence="3" type="ORF">NCTC129_00751</name>
</gene>
<proteinExistence type="predicted"/>
<evidence type="ECO:0000256" key="1">
    <source>
        <dbReference type="SAM" id="MobiDB-lite"/>
    </source>
</evidence>
<reference evidence="3 4" key="1">
    <citation type="submission" date="2018-12" db="EMBL/GenBank/DDBJ databases">
        <authorList>
            <consortium name="Pathogen Informatics"/>
        </authorList>
    </citation>
    <scope>NUCLEOTIDE SEQUENCE [LARGE SCALE GENOMIC DNA]</scope>
    <source>
        <strain evidence="3 4">NCTC129</strain>
    </source>
</reference>
<accession>A0A447MUF0</accession>
<feature type="compositionally biased region" description="Basic and acidic residues" evidence="1">
    <location>
        <begin position="1"/>
        <end position="13"/>
    </location>
</feature>
<evidence type="ECO:0000313" key="3">
    <source>
        <dbReference type="EMBL" id="VDZ94658.1"/>
    </source>
</evidence>
<feature type="region of interest" description="Disordered" evidence="1">
    <location>
        <begin position="1"/>
        <end position="26"/>
    </location>
</feature>
<feature type="domain" description="Gfo/Idh/MocA-like oxidoreductase C-terminal" evidence="2">
    <location>
        <begin position="8"/>
        <end position="92"/>
    </location>
</feature>
<name>A0A447MUF0_SALET</name>
<dbReference type="Proteomes" id="UP000282086">
    <property type="component" value="Chromosome"/>
</dbReference>
<organism evidence="3 4">
    <name type="scientific">Salmonella enterica I</name>
    <dbReference type="NCBI Taxonomy" id="59201"/>
    <lineage>
        <taxon>Bacteria</taxon>
        <taxon>Pseudomonadati</taxon>
        <taxon>Pseudomonadota</taxon>
        <taxon>Gammaproteobacteria</taxon>
        <taxon>Enterobacterales</taxon>
        <taxon>Enterobacteriaceae</taxon>
        <taxon>Salmonella</taxon>
    </lineage>
</organism>
<evidence type="ECO:0000313" key="4">
    <source>
        <dbReference type="Proteomes" id="UP000282086"/>
    </source>
</evidence>
<dbReference type="InterPro" id="IPR004104">
    <property type="entry name" value="Gfo/Idh/MocA-like_OxRdtase_C"/>
</dbReference>
<evidence type="ECO:0000259" key="2">
    <source>
        <dbReference type="Pfam" id="PF02894"/>
    </source>
</evidence>
<protein>
    <submittedName>
        <fullName evidence="3">Dehydrogenase-like protein</fullName>
    </submittedName>
</protein>
<dbReference type="Pfam" id="PF02894">
    <property type="entry name" value="GFO_IDH_MocA_C"/>
    <property type="match status" value="1"/>
</dbReference>
<sequence length="97" mass="10509">MHESQAEDDDRRNGNISSEMDGAIAYGKPGKRTPMWLSSIMKLEMQYLHDVINGLEPGEEFAKLLTGEAATNAIATADAATLSSNEGRKVKLTEILG</sequence>
<dbReference type="EMBL" id="LR134140">
    <property type="protein sequence ID" value="VDZ94658.1"/>
    <property type="molecule type" value="Genomic_DNA"/>
</dbReference>